<dbReference type="Proteomes" id="UP000070544">
    <property type="component" value="Unassembled WGS sequence"/>
</dbReference>
<protein>
    <recommendedName>
        <fullName evidence="3">NAD(P)-binding protein</fullName>
    </recommendedName>
</protein>
<dbReference type="EMBL" id="KQ965752">
    <property type="protein sequence ID" value="KXS16485.1"/>
    <property type="molecule type" value="Genomic_DNA"/>
</dbReference>
<name>A0A139AJA5_GONPJ</name>
<reference evidence="1 2" key="1">
    <citation type="journal article" date="2015" name="Genome Biol. Evol.">
        <title>Phylogenomic analyses indicate that early fungi evolved digesting cell walls of algal ancestors of land plants.</title>
        <authorList>
            <person name="Chang Y."/>
            <person name="Wang S."/>
            <person name="Sekimoto S."/>
            <person name="Aerts A.L."/>
            <person name="Choi C."/>
            <person name="Clum A."/>
            <person name="LaButti K.M."/>
            <person name="Lindquist E.A."/>
            <person name="Yee Ngan C."/>
            <person name="Ohm R.A."/>
            <person name="Salamov A.A."/>
            <person name="Grigoriev I.V."/>
            <person name="Spatafora J.W."/>
            <person name="Berbee M.L."/>
        </authorList>
    </citation>
    <scope>NUCLEOTIDE SEQUENCE [LARGE SCALE GENOMIC DNA]</scope>
    <source>
        <strain evidence="1 2">JEL478</strain>
    </source>
</reference>
<keyword evidence="2" id="KW-1185">Reference proteome</keyword>
<dbReference type="Gene3D" id="3.40.50.720">
    <property type="entry name" value="NAD(P)-binding Rossmann-like Domain"/>
    <property type="match status" value="1"/>
</dbReference>
<proteinExistence type="predicted"/>
<sequence length="102" mass="11235">MPPFDVRGKLVHFTRSLGRLHSQLSIRVNCVCPGGAATEIFNHPLWRVEEDGTVTRLERGKLSAGSWLSVGQVVDAIMHAIKDESIFGQALAVTIDRGIQIR</sequence>
<dbReference type="AlphaFoldDB" id="A0A139AJA5"/>
<evidence type="ECO:0000313" key="1">
    <source>
        <dbReference type="EMBL" id="KXS16485.1"/>
    </source>
</evidence>
<dbReference type="SUPFAM" id="SSF51735">
    <property type="entry name" value="NAD(P)-binding Rossmann-fold domains"/>
    <property type="match status" value="1"/>
</dbReference>
<gene>
    <name evidence="1" type="ORF">M427DRAFT_31203</name>
</gene>
<evidence type="ECO:0000313" key="2">
    <source>
        <dbReference type="Proteomes" id="UP000070544"/>
    </source>
</evidence>
<accession>A0A139AJA5</accession>
<dbReference type="InterPro" id="IPR036291">
    <property type="entry name" value="NAD(P)-bd_dom_sf"/>
</dbReference>
<organism evidence="1 2">
    <name type="scientific">Gonapodya prolifera (strain JEL478)</name>
    <name type="common">Monoblepharis prolifera</name>
    <dbReference type="NCBI Taxonomy" id="1344416"/>
    <lineage>
        <taxon>Eukaryota</taxon>
        <taxon>Fungi</taxon>
        <taxon>Fungi incertae sedis</taxon>
        <taxon>Chytridiomycota</taxon>
        <taxon>Chytridiomycota incertae sedis</taxon>
        <taxon>Monoblepharidomycetes</taxon>
        <taxon>Monoblepharidales</taxon>
        <taxon>Gonapodyaceae</taxon>
        <taxon>Gonapodya</taxon>
    </lineage>
</organism>
<evidence type="ECO:0008006" key="3">
    <source>
        <dbReference type="Google" id="ProtNLM"/>
    </source>
</evidence>